<dbReference type="PANTHER" id="PTHR30383">
    <property type="entry name" value="THIOESTERASE 1/PROTEASE 1/LYSOPHOSPHOLIPASE L1"/>
    <property type="match status" value="1"/>
</dbReference>
<sequence>MNFRYTIRAILYFPLLPLMYFQGKRIKNSVPSLPEAEGTEGRSTSNGSTQRTIRMLAIGESTIAGVGVQTHKEGFTGTLADTLSQHLGVDIIWKVYAKSGYTAKAVTQRIIPQITETEIDLLIVGIGGNDAFTLNKPKRWKKEVRELIITLKEKSPNTPIVFCNMPPIKEFPAFTSLIKATIGKLVEVLGEELLEVIKEFDNVYYKHEIITLSSWNKKFGFDHKPSYYFSDGVHPSKFAYQAWGRHLADEIVSQEKLKNALQQKS</sequence>
<dbReference type="Gene3D" id="3.40.50.1110">
    <property type="entry name" value="SGNH hydrolase"/>
    <property type="match status" value="1"/>
</dbReference>
<dbReference type="KEGG" id="als:DJ013_02205"/>
<dbReference type="GO" id="GO:0004622">
    <property type="term" value="F:phosphatidylcholine lysophospholipase activity"/>
    <property type="evidence" value="ECO:0007669"/>
    <property type="project" value="TreeGrafter"/>
</dbReference>
<dbReference type="InterPro" id="IPR036514">
    <property type="entry name" value="SGNH_hydro_sf"/>
</dbReference>
<dbReference type="AlphaFoldDB" id="A0A2Z4G795"/>
<dbReference type="InterPro" id="IPR051532">
    <property type="entry name" value="Ester_Hydrolysis_Enzymes"/>
</dbReference>
<dbReference type="RefSeq" id="WP_111370154.1">
    <property type="nucleotide sequence ID" value="NZ_CP029480.1"/>
</dbReference>
<name>A0A2Z4G795_9BACT</name>
<dbReference type="OrthoDB" id="2810666at2"/>
<evidence type="ECO:0000313" key="2">
    <source>
        <dbReference type="EMBL" id="AWV97052.1"/>
    </source>
</evidence>
<protein>
    <submittedName>
        <fullName evidence="2">GDSL family lipase</fullName>
    </submittedName>
</protein>
<proteinExistence type="predicted"/>
<dbReference type="CDD" id="cd01836">
    <property type="entry name" value="FeeA_FeeB_like"/>
    <property type="match status" value="1"/>
</dbReference>
<evidence type="ECO:0000313" key="3">
    <source>
        <dbReference type="Proteomes" id="UP000249873"/>
    </source>
</evidence>
<dbReference type="EMBL" id="CP029480">
    <property type="protein sequence ID" value="AWV97052.1"/>
    <property type="molecule type" value="Genomic_DNA"/>
</dbReference>
<dbReference type="Proteomes" id="UP000249873">
    <property type="component" value="Chromosome"/>
</dbReference>
<organism evidence="2 3">
    <name type="scientific">Arcticibacterium luteifluviistationis</name>
    <dbReference type="NCBI Taxonomy" id="1784714"/>
    <lineage>
        <taxon>Bacteria</taxon>
        <taxon>Pseudomonadati</taxon>
        <taxon>Bacteroidota</taxon>
        <taxon>Cytophagia</taxon>
        <taxon>Cytophagales</taxon>
        <taxon>Leadbetterellaceae</taxon>
        <taxon>Arcticibacterium</taxon>
    </lineage>
</organism>
<reference evidence="2 3" key="1">
    <citation type="submission" date="2018-05" db="EMBL/GenBank/DDBJ databases">
        <title>Complete genome sequence of Arcticibacterium luteifluviistationis SM1504T, a cytophagaceae bacterium isolated from Arctic surface seawater.</title>
        <authorList>
            <person name="Li Y."/>
            <person name="Qin Q.-L."/>
        </authorList>
    </citation>
    <scope>NUCLEOTIDE SEQUENCE [LARGE SCALE GENOMIC DNA]</scope>
    <source>
        <strain evidence="2 3">SM1504</strain>
    </source>
</reference>
<dbReference type="PANTHER" id="PTHR30383:SF5">
    <property type="entry name" value="SGNH HYDROLASE-TYPE ESTERASE DOMAIN-CONTAINING PROTEIN"/>
    <property type="match status" value="1"/>
</dbReference>
<evidence type="ECO:0000259" key="1">
    <source>
        <dbReference type="Pfam" id="PF13472"/>
    </source>
</evidence>
<dbReference type="SUPFAM" id="SSF52266">
    <property type="entry name" value="SGNH hydrolase"/>
    <property type="match status" value="1"/>
</dbReference>
<accession>A0A2Z4G795</accession>
<keyword evidence="3" id="KW-1185">Reference proteome</keyword>
<dbReference type="Pfam" id="PF13472">
    <property type="entry name" value="Lipase_GDSL_2"/>
    <property type="match status" value="1"/>
</dbReference>
<gene>
    <name evidence="2" type="ORF">DJ013_02205</name>
</gene>
<dbReference type="InterPro" id="IPR013830">
    <property type="entry name" value="SGNH_hydro"/>
</dbReference>
<feature type="domain" description="SGNH hydrolase-type esterase" evidence="1">
    <location>
        <begin position="57"/>
        <end position="242"/>
    </location>
</feature>